<dbReference type="InterPro" id="IPR016181">
    <property type="entry name" value="Acyl_CoA_acyltransferase"/>
</dbReference>
<dbReference type="UniPathway" id="UPA00113">
    <property type="reaction ID" value="UER00529"/>
</dbReference>
<dbReference type="GO" id="GO:0006048">
    <property type="term" value="P:UDP-N-acetylglucosamine biosynthetic process"/>
    <property type="evidence" value="ECO:0007669"/>
    <property type="project" value="UniProtKB-UniPathway"/>
</dbReference>
<keyword evidence="2" id="KW-1185">Reference proteome</keyword>
<dbReference type="OrthoDB" id="329272at2759"/>
<dbReference type="AlphaFoldDB" id="A0A1C7MHH9"/>
<comment type="caution">
    <text evidence="1">The sequence shown here is derived from an EMBL/GenBank/DDBJ whole genome shotgun (WGS) entry which is preliminary data.</text>
</comment>
<dbReference type="EMBL" id="LUGG01000003">
    <property type="protein sequence ID" value="OBZ76375.1"/>
    <property type="molecule type" value="Genomic_DNA"/>
</dbReference>
<dbReference type="STRING" id="5627.A0A1C7MHH9"/>
<protein>
    <submittedName>
        <fullName evidence="1">Uncharacterized protein</fullName>
    </submittedName>
</protein>
<gene>
    <name evidence="1" type="ORF">A0H81_03415</name>
</gene>
<organism evidence="1 2">
    <name type="scientific">Grifola frondosa</name>
    <name type="common">Maitake</name>
    <name type="synonym">Polyporus frondosus</name>
    <dbReference type="NCBI Taxonomy" id="5627"/>
    <lineage>
        <taxon>Eukaryota</taxon>
        <taxon>Fungi</taxon>
        <taxon>Dikarya</taxon>
        <taxon>Basidiomycota</taxon>
        <taxon>Agaricomycotina</taxon>
        <taxon>Agaricomycetes</taxon>
        <taxon>Polyporales</taxon>
        <taxon>Grifolaceae</taxon>
        <taxon>Grifola</taxon>
    </lineage>
</organism>
<proteinExistence type="predicted"/>
<dbReference type="Proteomes" id="UP000092993">
    <property type="component" value="Unassembled WGS sequence"/>
</dbReference>
<evidence type="ECO:0000313" key="1">
    <source>
        <dbReference type="EMBL" id="OBZ76375.1"/>
    </source>
</evidence>
<dbReference type="Gene3D" id="3.40.630.30">
    <property type="match status" value="1"/>
</dbReference>
<sequence length="175" mass="20131">MASSEVCYDIRIDVFHHEQGFPLEGEITDLDEEATHFPPRLVPSSKPVGTIRCTKTKECYRLGALAMLKDYRKYNFGRAPVLALHDLSELMPYWLCMPRFYAKFGYIAEGEKFDEDGAPHQNMVTHWLLSGADGYLCKTYRWSRCDGECNHPTCMTTRGQIAEEDFLTFLIILDC</sequence>
<accession>A0A1C7MHH9</accession>
<reference evidence="1 2" key="1">
    <citation type="submission" date="2016-03" db="EMBL/GenBank/DDBJ databases">
        <title>Whole genome sequencing of Grifola frondosa 9006-11.</title>
        <authorList>
            <person name="Min B."/>
            <person name="Park H."/>
            <person name="Kim J.-G."/>
            <person name="Cho H."/>
            <person name="Oh Y.-L."/>
            <person name="Kong W.-S."/>
            <person name="Choi I.-G."/>
        </authorList>
    </citation>
    <scope>NUCLEOTIDE SEQUENCE [LARGE SCALE GENOMIC DNA]</scope>
    <source>
        <strain evidence="1 2">9006-11</strain>
    </source>
</reference>
<dbReference type="SUPFAM" id="SSF55729">
    <property type="entry name" value="Acyl-CoA N-acyltransferases (Nat)"/>
    <property type="match status" value="1"/>
</dbReference>
<name>A0A1C7MHH9_GRIFR</name>
<evidence type="ECO:0000313" key="2">
    <source>
        <dbReference type="Proteomes" id="UP000092993"/>
    </source>
</evidence>